<dbReference type="InterPro" id="IPR000688">
    <property type="entry name" value="HypA/HybF"/>
</dbReference>
<dbReference type="OrthoDB" id="9800361at2"/>
<dbReference type="GO" id="GO:0051604">
    <property type="term" value="P:protein maturation"/>
    <property type="evidence" value="ECO:0007669"/>
    <property type="project" value="InterPro"/>
</dbReference>
<keyword evidence="2" id="KW-0479">Metal-binding</keyword>
<dbReference type="GO" id="GO:0016151">
    <property type="term" value="F:nickel cation binding"/>
    <property type="evidence" value="ECO:0007669"/>
    <property type="project" value="InterPro"/>
</dbReference>
<organism evidence="4 5">
    <name type="scientific">Clostridium cavendishii DSM 21758</name>
    <dbReference type="NCBI Taxonomy" id="1121302"/>
    <lineage>
        <taxon>Bacteria</taxon>
        <taxon>Bacillati</taxon>
        <taxon>Bacillota</taxon>
        <taxon>Clostridia</taxon>
        <taxon>Eubacteriales</taxon>
        <taxon>Clostridiaceae</taxon>
        <taxon>Clostridium</taxon>
    </lineage>
</organism>
<evidence type="ECO:0000313" key="5">
    <source>
        <dbReference type="Proteomes" id="UP000184310"/>
    </source>
</evidence>
<proteinExistence type="predicted"/>
<dbReference type="Proteomes" id="UP000184310">
    <property type="component" value="Unassembled WGS sequence"/>
</dbReference>
<keyword evidence="3" id="KW-0862">Zinc</keyword>
<protein>
    <submittedName>
        <fullName evidence="4">Hydrogenase nickel incorporation protein HypA/HybF</fullName>
    </submittedName>
</protein>
<sequence>MHEASIAFEIYEIVQENINLYKLKNVTLIVIKVGSFNGIDKASLKFAFEAISKGTKCKDAKIVIEEIKGFELMIERIEGEEDEEYRSEKKNTTI</sequence>
<reference evidence="4 5" key="1">
    <citation type="submission" date="2016-11" db="EMBL/GenBank/DDBJ databases">
        <authorList>
            <person name="Jaros S."/>
            <person name="Januszkiewicz K."/>
            <person name="Wedrychowicz H."/>
        </authorList>
    </citation>
    <scope>NUCLEOTIDE SEQUENCE [LARGE SCALE GENOMIC DNA]</scope>
    <source>
        <strain evidence="4 5">DSM 21758</strain>
    </source>
</reference>
<name>A0A1M6HX25_9CLOT</name>
<dbReference type="PANTHER" id="PTHR34535:SF3">
    <property type="entry name" value="HYDROGENASE MATURATION FACTOR HYPA"/>
    <property type="match status" value="1"/>
</dbReference>
<gene>
    <name evidence="4" type="ORF">SAMN02745163_01612</name>
</gene>
<dbReference type="EMBL" id="FQZB01000007">
    <property type="protein sequence ID" value="SHJ26723.1"/>
    <property type="molecule type" value="Genomic_DNA"/>
</dbReference>
<evidence type="ECO:0000256" key="3">
    <source>
        <dbReference type="ARBA" id="ARBA00022833"/>
    </source>
</evidence>
<evidence type="ECO:0000313" key="4">
    <source>
        <dbReference type="EMBL" id="SHJ26723.1"/>
    </source>
</evidence>
<accession>A0A1M6HX25</accession>
<dbReference type="RefSeq" id="WP_072986164.1">
    <property type="nucleotide sequence ID" value="NZ_FQZB01000007.1"/>
</dbReference>
<dbReference type="GO" id="GO:0008270">
    <property type="term" value="F:zinc ion binding"/>
    <property type="evidence" value="ECO:0007669"/>
    <property type="project" value="TreeGrafter"/>
</dbReference>
<evidence type="ECO:0000256" key="1">
    <source>
        <dbReference type="ARBA" id="ARBA00022596"/>
    </source>
</evidence>
<dbReference type="STRING" id="1121302.SAMN02745163_01612"/>
<dbReference type="Gene3D" id="3.30.2320.50">
    <property type="match status" value="1"/>
</dbReference>
<dbReference type="Pfam" id="PF01155">
    <property type="entry name" value="HypA"/>
    <property type="match status" value="1"/>
</dbReference>
<keyword evidence="1" id="KW-0533">Nickel</keyword>
<dbReference type="PANTHER" id="PTHR34535">
    <property type="entry name" value="HYDROGENASE MATURATION FACTOR HYPA"/>
    <property type="match status" value="1"/>
</dbReference>
<evidence type="ECO:0000256" key="2">
    <source>
        <dbReference type="ARBA" id="ARBA00022723"/>
    </source>
</evidence>
<dbReference type="AlphaFoldDB" id="A0A1M6HX25"/>
<keyword evidence="5" id="KW-1185">Reference proteome</keyword>